<feature type="region of interest" description="Disordered" evidence="1">
    <location>
        <begin position="652"/>
        <end position="695"/>
    </location>
</feature>
<evidence type="ECO:0008006" key="5">
    <source>
        <dbReference type="Google" id="ProtNLM"/>
    </source>
</evidence>
<gene>
    <name evidence="3" type="ORF">A2431_02915</name>
</gene>
<keyword evidence="2" id="KW-1133">Transmembrane helix</keyword>
<sequence length="695" mass="74587">MTKKFLTFGILLIVLTGILLPNIAFGEEELDELAQILSTVNPVAAVTAKASADGLFSPVEYFFDGFFKIIGHFLMTISSFILIISGKIFDSVVEFTVIDMGKNIGDPKGVGGGITAAWATLRDIANMCFIFVLLFAAFKNMFQYNINNFGATIKNIIIVALLINFSLFFSKVVIDASNIVSVGFYKSIATANTNTYELSGTLTGTKENFGFTGISGGYLRMLGLQTFFGAEILDKVNDPVKILTLGVVSSIFMLVTATILLIAGIMFAARFIILIFLMILSPLALIAYIIPGQEKQFNSWKDSLISQSFFAPLFFALTWVVFKVGSSLLTAVDKNSTWTDLITKADSGAINLLLFYILITGFSIAALVLSKQMATSGATGGAFKAISGGVGTAAIGGAALAGRNTIGRASSLVSEKYRDTLSKNALGRSTLWLANKGKQSSFDARAVGDTKLMKSIGADKYTNDMLGAAGKAGGKGGFAKVIEEKAKAKAAYAKDVYGQTDFEKDEAKKRQTDYDIEKAGEEKKIKQRRLDKVAEKIADARTPEETEKAEAYREYVNKINKKNIFDDKEYSDEFKNKDIVKEYEKYSKAGEKRQEEFAKRLDKTANILTTAGAIVGGVVGGLAGGLPGIAIGSGVGAGLGSTNKAASKKIRLESKGPSKEKKLADIISKEFTETTTSETPATPPPAPTPPTTPSP</sequence>
<feature type="transmembrane region" description="Helical" evidence="2">
    <location>
        <begin position="148"/>
        <end position="169"/>
    </location>
</feature>
<keyword evidence="2" id="KW-0472">Membrane</keyword>
<comment type="caution">
    <text evidence="3">The sequence shown here is derived from an EMBL/GenBank/DDBJ whole genome shotgun (WGS) entry which is preliminary data.</text>
</comment>
<evidence type="ECO:0000256" key="2">
    <source>
        <dbReference type="SAM" id="Phobius"/>
    </source>
</evidence>
<dbReference type="Proteomes" id="UP000177697">
    <property type="component" value="Unassembled WGS sequence"/>
</dbReference>
<feature type="transmembrane region" description="Helical" evidence="2">
    <location>
        <begin position="65"/>
        <end position="84"/>
    </location>
</feature>
<feature type="transmembrane region" description="Helical" evidence="2">
    <location>
        <begin position="271"/>
        <end position="290"/>
    </location>
</feature>
<reference evidence="3 4" key="1">
    <citation type="journal article" date="2016" name="Nat. Commun.">
        <title>Thousands of microbial genomes shed light on interconnected biogeochemical processes in an aquifer system.</title>
        <authorList>
            <person name="Anantharaman K."/>
            <person name="Brown C.T."/>
            <person name="Hug L.A."/>
            <person name="Sharon I."/>
            <person name="Castelle C.J."/>
            <person name="Probst A.J."/>
            <person name="Thomas B.C."/>
            <person name="Singh A."/>
            <person name="Wilkins M.J."/>
            <person name="Karaoz U."/>
            <person name="Brodie E.L."/>
            <person name="Williams K.H."/>
            <person name="Hubbard S.S."/>
            <person name="Banfield J.F."/>
        </authorList>
    </citation>
    <scope>NUCLEOTIDE SEQUENCE [LARGE SCALE GENOMIC DNA]</scope>
</reference>
<feature type="transmembrane region" description="Helical" evidence="2">
    <location>
        <begin position="381"/>
        <end position="401"/>
    </location>
</feature>
<evidence type="ECO:0000313" key="3">
    <source>
        <dbReference type="EMBL" id="OHB14974.1"/>
    </source>
</evidence>
<feature type="compositionally biased region" description="Basic and acidic residues" evidence="1">
    <location>
        <begin position="652"/>
        <end position="672"/>
    </location>
</feature>
<dbReference type="EMBL" id="MHWW01000011">
    <property type="protein sequence ID" value="OHB14974.1"/>
    <property type="molecule type" value="Genomic_DNA"/>
</dbReference>
<feature type="transmembrane region" description="Helical" evidence="2">
    <location>
        <begin position="242"/>
        <end position="265"/>
    </location>
</feature>
<feature type="transmembrane region" description="Helical" evidence="2">
    <location>
        <begin position="349"/>
        <end position="369"/>
    </location>
</feature>
<evidence type="ECO:0000313" key="4">
    <source>
        <dbReference type="Proteomes" id="UP000177697"/>
    </source>
</evidence>
<feature type="compositionally biased region" description="Pro residues" evidence="1">
    <location>
        <begin position="681"/>
        <end position="695"/>
    </location>
</feature>
<protein>
    <recommendedName>
        <fullName evidence="5">TrbL/VirB6 plasmid conjugal transfer protein</fullName>
    </recommendedName>
</protein>
<dbReference type="AlphaFoldDB" id="A0A1G2V021"/>
<organism evidence="3 4">
    <name type="scientific">Candidatus Zambryskibacteria bacterium RIFOXYC1_FULL_39_10</name>
    <dbReference type="NCBI Taxonomy" id="1802779"/>
    <lineage>
        <taxon>Bacteria</taxon>
        <taxon>Candidatus Zambryskiibacteriota</taxon>
    </lineage>
</organism>
<accession>A0A1G2V021</accession>
<feature type="transmembrane region" description="Helical" evidence="2">
    <location>
        <begin position="310"/>
        <end position="329"/>
    </location>
</feature>
<proteinExistence type="predicted"/>
<name>A0A1G2V021_9BACT</name>
<keyword evidence="2" id="KW-0812">Transmembrane</keyword>
<evidence type="ECO:0000256" key="1">
    <source>
        <dbReference type="SAM" id="MobiDB-lite"/>
    </source>
</evidence>